<name>A0AA39HGV2_9BILA</name>
<feature type="transmembrane region" description="Helical" evidence="5">
    <location>
        <begin position="156"/>
        <end position="178"/>
    </location>
</feature>
<keyword evidence="7" id="KW-1185">Reference proteome</keyword>
<dbReference type="Proteomes" id="UP001175271">
    <property type="component" value="Unassembled WGS sequence"/>
</dbReference>
<dbReference type="AlphaFoldDB" id="A0AA39HGV2"/>
<sequence>MIQTDIDFGPMMIAAAYYCIVFIMGELTRNLVDRVAKKGSNTYIFGIEAIATAQMCTCVYENGIMIKHYGPLGFFFTVSSLLFVGGSINRGAFVSPLAPIEMYFYKTITLKKLLITLSAEAVGGYSAFRIARSLWYYSMSLSPEHELQYAASSCALAYKLPFAFAVAFEIVGCFLMKLIFNRIPLNSKQYFVPVVVSSFLSFALVYIGVPGLNPTVASSRLQGCSGLTTQWFLFTYWLCPAIGWMAAAHYDRRGKAKPSKKKK</sequence>
<comment type="caution">
    <text evidence="6">The sequence shown here is derived from an EMBL/GenBank/DDBJ whole genome shotgun (WGS) entry which is preliminary data.</text>
</comment>
<dbReference type="PIRSF" id="PIRSF017529">
    <property type="entry name" value="Aquaporin_11/12"/>
    <property type="match status" value="1"/>
</dbReference>
<evidence type="ECO:0000313" key="7">
    <source>
        <dbReference type="Proteomes" id="UP001175271"/>
    </source>
</evidence>
<dbReference type="EMBL" id="JAUCMV010000004">
    <property type="protein sequence ID" value="KAK0405608.1"/>
    <property type="molecule type" value="Genomic_DNA"/>
</dbReference>
<dbReference type="PANTHER" id="PTHR21191:SF16">
    <property type="entry name" value="AQUAPORIN"/>
    <property type="match status" value="1"/>
</dbReference>
<evidence type="ECO:0000313" key="6">
    <source>
        <dbReference type="EMBL" id="KAK0405608.1"/>
    </source>
</evidence>
<evidence type="ECO:0000256" key="5">
    <source>
        <dbReference type="PIRNR" id="PIRNR017529"/>
    </source>
</evidence>
<comment type="subcellular location">
    <subcellularLocation>
        <location evidence="1">Membrane</location>
        <topology evidence="1">Multi-pass membrane protein</topology>
    </subcellularLocation>
</comment>
<comment type="similarity">
    <text evidence="5">Belongs to the MIP/aquaporin (TC 1.A.8) family.</text>
</comment>
<dbReference type="GO" id="GO:0005737">
    <property type="term" value="C:cytoplasm"/>
    <property type="evidence" value="ECO:0007669"/>
    <property type="project" value="TreeGrafter"/>
</dbReference>
<dbReference type="GO" id="GO:0015267">
    <property type="term" value="F:channel activity"/>
    <property type="evidence" value="ECO:0007669"/>
    <property type="project" value="TreeGrafter"/>
</dbReference>
<proteinExistence type="inferred from homology"/>
<protein>
    <recommendedName>
        <fullName evidence="5">Aquaporin</fullName>
    </recommendedName>
</protein>
<feature type="transmembrane region" description="Helical" evidence="5">
    <location>
        <begin position="190"/>
        <end position="209"/>
    </location>
</feature>
<feature type="transmembrane region" description="Helical" evidence="5">
    <location>
        <begin position="72"/>
        <end position="92"/>
    </location>
</feature>
<evidence type="ECO:0000256" key="2">
    <source>
        <dbReference type="ARBA" id="ARBA00022692"/>
    </source>
</evidence>
<dbReference type="InterPro" id="IPR051883">
    <property type="entry name" value="AQP11/12_channel"/>
</dbReference>
<gene>
    <name evidence="6" type="ORF">QR680_018083</name>
</gene>
<feature type="transmembrane region" description="Helical" evidence="5">
    <location>
        <begin position="12"/>
        <end position="32"/>
    </location>
</feature>
<organism evidence="6 7">
    <name type="scientific">Steinernema hermaphroditum</name>
    <dbReference type="NCBI Taxonomy" id="289476"/>
    <lineage>
        <taxon>Eukaryota</taxon>
        <taxon>Metazoa</taxon>
        <taxon>Ecdysozoa</taxon>
        <taxon>Nematoda</taxon>
        <taxon>Chromadorea</taxon>
        <taxon>Rhabditida</taxon>
        <taxon>Tylenchina</taxon>
        <taxon>Panagrolaimomorpha</taxon>
        <taxon>Strongyloidoidea</taxon>
        <taxon>Steinernematidae</taxon>
        <taxon>Steinernema</taxon>
    </lineage>
</organism>
<feature type="transmembrane region" description="Helical" evidence="5">
    <location>
        <begin position="229"/>
        <end position="250"/>
    </location>
</feature>
<keyword evidence="3 5" id="KW-1133">Transmembrane helix</keyword>
<dbReference type="GO" id="GO:0016020">
    <property type="term" value="C:membrane"/>
    <property type="evidence" value="ECO:0007669"/>
    <property type="project" value="UniProtKB-SubCell"/>
</dbReference>
<evidence type="ECO:0000256" key="1">
    <source>
        <dbReference type="ARBA" id="ARBA00004141"/>
    </source>
</evidence>
<accession>A0AA39HGV2</accession>
<dbReference type="PANTHER" id="PTHR21191">
    <property type="entry name" value="AQUAPORIN"/>
    <property type="match status" value="1"/>
</dbReference>
<reference evidence="6" key="1">
    <citation type="submission" date="2023-06" db="EMBL/GenBank/DDBJ databases">
        <title>Genomic analysis of the entomopathogenic nematode Steinernema hermaphroditum.</title>
        <authorList>
            <person name="Schwarz E.M."/>
            <person name="Heppert J.K."/>
            <person name="Baniya A."/>
            <person name="Schwartz H.T."/>
            <person name="Tan C.-H."/>
            <person name="Antoshechkin I."/>
            <person name="Sternberg P.W."/>
            <person name="Goodrich-Blair H."/>
            <person name="Dillman A.R."/>
        </authorList>
    </citation>
    <scope>NUCLEOTIDE SEQUENCE</scope>
    <source>
        <strain evidence="6">PS9179</strain>
        <tissue evidence="6">Whole animal</tissue>
    </source>
</reference>
<dbReference type="InterPro" id="IPR023271">
    <property type="entry name" value="Aquaporin-like"/>
</dbReference>
<evidence type="ECO:0000256" key="4">
    <source>
        <dbReference type="ARBA" id="ARBA00023136"/>
    </source>
</evidence>
<evidence type="ECO:0000256" key="3">
    <source>
        <dbReference type="ARBA" id="ARBA00022989"/>
    </source>
</evidence>
<dbReference type="InterPro" id="IPR016697">
    <property type="entry name" value="Aquaporin_11/12"/>
</dbReference>
<keyword evidence="2 5" id="KW-0812">Transmembrane</keyword>
<dbReference type="SUPFAM" id="SSF81338">
    <property type="entry name" value="Aquaporin-like"/>
    <property type="match status" value="1"/>
</dbReference>
<dbReference type="Gene3D" id="1.20.1080.10">
    <property type="entry name" value="Glycerol uptake facilitator protein"/>
    <property type="match status" value="1"/>
</dbReference>
<keyword evidence="4 5" id="KW-0472">Membrane</keyword>